<dbReference type="GO" id="GO:0005741">
    <property type="term" value="C:mitochondrial outer membrane"/>
    <property type="evidence" value="ECO:0007669"/>
    <property type="project" value="UniProtKB-SubCell"/>
</dbReference>
<keyword evidence="8" id="KW-0443">Lipid metabolism</keyword>
<sequence>MALTIAIEEDYGYVIIVGVVSMFFAQGLGLNVLLARRRYGVKYPLMYSDTNMKFNCLQRVHGNYLEMFPTFLVLLFCGGLAHPFNCAIAGIVYLLGRLAYSIGYSTGDPTKRLFGIFGYLGIFYLLYSTLELAVRLLRWV</sequence>
<keyword evidence="6 23" id="KW-1133">Transmembrane helix</keyword>
<dbReference type="EMBL" id="MN311442">
    <property type="protein sequence ID" value="QGA31154.1"/>
    <property type="molecule type" value="mRNA"/>
</dbReference>
<dbReference type="GO" id="GO:0005783">
    <property type="term" value="C:endoplasmic reticulum"/>
    <property type="evidence" value="ECO:0007669"/>
    <property type="project" value="TreeGrafter"/>
</dbReference>
<evidence type="ECO:0000256" key="10">
    <source>
        <dbReference type="ARBA" id="ARBA00023136"/>
    </source>
</evidence>
<dbReference type="GO" id="GO:0004464">
    <property type="term" value="F:leukotriene-C4 synthase activity"/>
    <property type="evidence" value="ECO:0007669"/>
    <property type="project" value="UniProtKB-EC"/>
</dbReference>
<dbReference type="PANTHER" id="PTHR10250:SF26">
    <property type="entry name" value="GLUTATHIONE S-TRANSFERASE 3, MITOCHONDRIAL"/>
    <property type="match status" value="1"/>
</dbReference>
<dbReference type="PANTHER" id="PTHR10250">
    <property type="entry name" value="MICROSOMAL GLUTATHIONE S-TRANSFERASE"/>
    <property type="match status" value="1"/>
</dbReference>
<dbReference type="GO" id="GO:0004602">
    <property type="term" value="F:glutathione peroxidase activity"/>
    <property type="evidence" value="ECO:0007669"/>
    <property type="project" value="TreeGrafter"/>
</dbReference>
<evidence type="ECO:0000256" key="14">
    <source>
        <dbReference type="ARBA" id="ARBA00037884"/>
    </source>
</evidence>
<evidence type="ECO:0000256" key="9">
    <source>
        <dbReference type="ARBA" id="ARBA00023128"/>
    </source>
</evidence>
<dbReference type="SUPFAM" id="SSF161084">
    <property type="entry name" value="MAPEG domain-like"/>
    <property type="match status" value="1"/>
</dbReference>
<evidence type="ECO:0000256" key="6">
    <source>
        <dbReference type="ARBA" id="ARBA00022989"/>
    </source>
</evidence>
<keyword evidence="3 24" id="KW-0808">Transferase</keyword>
<evidence type="ECO:0000313" key="24">
    <source>
        <dbReference type="EMBL" id="QGA31154.1"/>
    </source>
</evidence>
<evidence type="ECO:0000256" key="3">
    <source>
        <dbReference type="ARBA" id="ARBA00022679"/>
    </source>
</evidence>
<feature type="transmembrane region" description="Helical" evidence="23">
    <location>
        <begin position="12"/>
        <end position="34"/>
    </location>
</feature>
<evidence type="ECO:0000256" key="19">
    <source>
        <dbReference type="ARBA" id="ARBA00051411"/>
    </source>
</evidence>
<evidence type="ECO:0000256" key="12">
    <source>
        <dbReference type="ARBA" id="ARBA00023239"/>
    </source>
</evidence>
<reference evidence="24" key="1">
    <citation type="journal article" date="2019" name="Comp. Biochem. Physiol. Part D Genomics Proteomics">
        <title>Identification, genomic organization and expression pattern of glutathione transferase in Pardosa pseudoannulata.</title>
        <authorList>
            <person name="Liu W."/>
            <person name="Tian J."/>
            <person name="Hou N."/>
            <person name="Yu N."/>
            <person name="Zhang Y."/>
            <person name="Liu Z."/>
        </authorList>
    </citation>
    <scope>NUCLEOTIDE SEQUENCE</scope>
</reference>
<comment type="similarity">
    <text evidence="2">Belongs to the MAPEG family.</text>
</comment>
<evidence type="ECO:0000256" key="1">
    <source>
        <dbReference type="ARBA" id="ARBA00004374"/>
    </source>
</evidence>
<keyword evidence="7" id="KW-0560">Oxidoreductase</keyword>
<dbReference type="EC" id="4.4.1.20" evidence="16"/>
<proteinExistence type="evidence at transcript level"/>
<evidence type="ECO:0000256" key="20">
    <source>
        <dbReference type="ARBA" id="ARBA00069748"/>
    </source>
</evidence>
<dbReference type="FunFam" id="1.20.120.550:FF:000004">
    <property type="entry name" value="Microsomal glutathione S-transferase 3"/>
    <property type="match status" value="1"/>
</dbReference>
<keyword evidence="4 23" id="KW-0812">Transmembrane</keyword>
<evidence type="ECO:0000256" key="2">
    <source>
        <dbReference type="ARBA" id="ARBA00010459"/>
    </source>
</evidence>
<evidence type="ECO:0000256" key="18">
    <source>
        <dbReference type="ARBA" id="ARBA00049298"/>
    </source>
</evidence>
<evidence type="ECO:0000256" key="4">
    <source>
        <dbReference type="ARBA" id="ARBA00022692"/>
    </source>
</evidence>
<dbReference type="GO" id="GO:0006629">
    <property type="term" value="P:lipid metabolic process"/>
    <property type="evidence" value="ECO:0007669"/>
    <property type="project" value="UniProtKB-KW"/>
</dbReference>
<dbReference type="InterPro" id="IPR050997">
    <property type="entry name" value="MAPEG"/>
</dbReference>
<accession>A0A5Q0QTK9</accession>
<keyword evidence="9" id="KW-0496">Mitochondrion</keyword>
<evidence type="ECO:0000256" key="11">
    <source>
        <dbReference type="ARBA" id="ARBA00023139"/>
    </source>
</evidence>
<evidence type="ECO:0000256" key="21">
    <source>
        <dbReference type="ARBA" id="ARBA00075145"/>
    </source>
</evidence>
<dbReference type="AlphaFoldDB" id="A0A5Q0QTK9"/>
<comment type="pathway">
    <text evidence="14">Lipid metabolism; leukotriene C4 biosynthesis.</text>
</comment>
<evidence type="ECO:0000256" key="15">
    <source>
        <dbReference type="ARBA" id="ARBA00037916"/>
    </source>
</evidence>
<evidence type="ECO:0000256" key="5">
    <source>
        <dbReference type="ARBA" id="ARBA00022787"/>
    </source>
</evidence>
<feature type="transmembrane region" description="Helical" evidence="23">
    <location>
        <begin position="116"/>
        <end position="137"/>
    </location>
</feature>
<protein>
    <recommendedName>
        <fullName evidence="20">Glutathione S-transferase 3, mitochondrial</fullName>
        <ecNumber evidence="16">4.4.1.20</ecNumber>
    </recommendedName>
    <alternativeName>
        <fullName evidence="21">Glutathione peroxidase MGST3</fullName>
    </alternativeName>
    <alternativeName>
        <fullName evidence="22">LTC4 synthase MGST3</fullName>
    </alternativeName>
</protein>
<evidence type="ECO:0000256" key="23">
    <source>
        <dbReference type="SAM" id="Phobius"/>
    </source>
</evidence>
<comment type="pathway">
    <text evidence="15">Lipid metabolism; arachidonate metabolism.</text>
</comment>
<evidence type="ECO:0000256" key="22">
    <source>
        <dbReference type="ARBA" id="ARBA00076908"/>
    </source>
</evidence>
<keyword evidence="13" id="KW-0449">Lipoprotein</keyword>
<feature type="transmembrane region" description="Helical" evidence="23">
    <location>
        <begin position="71"/>
        <end position="96"/>
    </location>
</feature>
<comment type="catalytic activity">
    <reaction evidence="17">
        <text>(5S)-hydroperoxy-(6E,8Z,11Z,14Z)-eicosatetraenoate + 2 glutathione = (5S)-hydroxy-(6E,8Z,11Z,14Z)-eicosatetraenoate + glutathione disulfide + H2O</text>
        <dbReference type="Rhea" id="RHEA:48620"/>
        <dbReference type="ChEBI" id="CHEBI:15377"/>
        <dbReference type="ChEBI" id="CHEBI:57450"/>
        <dbReference type="ChEBI" id="CHEBI:57925"/>
        <dbReference type="ChEBI" id="CHEBI:58297"/>
        <dbReference type="ChEBI" id="CHEBI:90632"/>
    </reaction>
    <physiologicalReaction direction="left-to-right" evidence="17">
        <dbReference type="Rhea" id="RHEA:48621"/>
    </physiologicalReaction>
</comment>
<dbReference type="GO" id="GO:0004364">
    <property type="term" value="F:glutathione transferase activity"/>
    <property type="evidence" value="ECO:0007669"/>
    <property type="project" value="TreeGrafter"/>
</dbReference>
<keyword evidence="12" id="KW-0456">Lyase</keyword>
<keyword evidence="11" id="KW-0564">Palmitate</keyword>
<comment type="catalytic activity">
    <reaction evidence="19">
        <text>15-deoxy-Delta(12,14)-prostaglandin J2 + glutathione = 15-deoxy-Delta(12,14)-prostaglandin J2-S-(R)-glutathione</text>
        <dbReference type="Rhea" id="RHEA:75963"/>
        <dbReference type="ChEBI" id="CHEBI:57925"/>
        <dbReference type="ChEBI" id="CHEBI:85236"/>
        <dbReference type="ChEBI" id="CHEBI:194498"/>
    </reaction>
    <physiologicalReaction direction="left-to-right" evidence="19">
        <dbReference type="Rhea" id="RHEA:75964"/>
    </physiologicalReaction>
</comment>
<evidence type="ECO:0000256" key="17">
    <source>
        <dbReference type="ARBA" id="ARBA00043664"/>
    </source>
</evidence>
<evidence type="ECO:0000256" key="7">
    <source>
        <dbReference type="ARBA" id="ARBA00023002"/>
    </source>
</evidence>
<name>A0A5Q0QTK9_9ARAC</name>
<evidence type="ECO:0000256" key="8">
    <source>
        <dbReference type="ARBA" id="ARBA00023098"/>
    </source>
</evidence>
<dbReference type="GO" id="GO:0006691">
    <property type="term" value="P:leukotriene metabolic process"/>
    <property type="evidence" value="ECO:0007669"/>
    <property type="project" value="UniProtKB-ARBA"/>
</dbReference>
<comment type="catalytic activity">
    <reaction evidence="18">
        <text>leukotriene C4 = leukotriene A4 + glutathione</text>
        <dbReference type="Rhea" id="RHEA:17617"/>
        <dbReference type="ChEBI" id="CHEBI:57463"/>
        <dbReference type="ChEBI" id="CHEBI:57925"/>
        <dbReference type="ChEBI" id="CHEBI:57973"/>
        <dbReference type="EC" id="4.4.1.20"/>
    </reaction>
    <physiologicalReaction direction="right-to-left" evidence="18">
        <dbReference type="Rhea" id="RHEA:17619"/>
    </physiologicalReaction>
</comment>
<dbReference type="Pfam" id="PF01124">
    <property type="entry name" value="MAPEG"/>
    <property type="match status" value="1"/>
</dbReference>
<dbReference type="InterPro" id="IPR023352">
    <property type="entry name" value="MAPEG-like_dom_sf"/>
</dbReference>
<organism evidence="24">
    <name type="scientific">Pardosa pseudoannulata</name>
    <dbReference type="NCBI Taxonomy" id="330961"/>
    <lineage>
        <taxon>Eukaryota</taxon>
        <taxon>Metazoa</taxon>
        <taxon>Ecdysozoa</taxon>
        <taxon>Arthropoda</taxon>
        <taxon>Chelicerata</taxon>
        <taxon>Arachnida</taxon>
        <taxon>Araneae</taxon>
        <taxon>Araneomorphae</taxon>
        <taxon>Entelegynae</taxon>
        <taxon>Lycosoidea</taxon>
        <taxon>Lycosidae</taxon>
        <taxon>Pardosa</taxon>
    </lineage>
</organism>
<evidence type="ECO:0000256" key="13">
    <source>
        <dbReference type="ARBA" id="ARBA00023288"/>
    </source>
</evidence>
<dbReference type="Gene3D" id="1.20.120.550">
    <property type="entry name" value="Membrane associated eicosanoid/glutathione metabolism-like domain"/>
    <property type="match status" value="1"/>
</dbReference>
<comment type="subcellular location">
    <subcellularLocation>
        <location evidence="1">Mitochondrion outer membrane</location>
        <topology evidence="1">Multi-pass membrane protein</topology>
    </subcellularLocation>
</comment>
<evidence type="ECO:0000256" key="16">
    <source>
        <dbReference type="ARBA" id="ARBA00039056"/>
    </source>
</evidence>
<dbReference type="InterPro" id="IPR001129">
    <property type="entry name" value="Membr-assoc_MAPEG"/>
</dbReference>
<keyword evidence="10 23" id="KW-0472">Membrane</keyword>
<dbReference type="GO" id="GO:0005635">
    <property type="term" value="C:nuclear envelope"/>
    <property type="evidence" value="ECO:0007669"/>
    <property type="project" value="TreeGrafter"/>
</dbReference>
<keyword evidence="5" id="KW-1000">Mitochondrion outer membrane</keyword>